<gene>
    <name evidence="2" type="ORF">EGR_05420</name>
</gene>
<keyword evidence="3" id="KW-1185">Reference proteome</keyword>
<accession>W6UEY8</accession>
<name>W6UEY8_ECHGR</name>
<dbReference type="EMBL" id="APAU02000040">
    <property type="protein sequence ID" value="EUB59658.1"/>
    <property type="molecule type" value="Genomic_DNA"/>
</dbReference>
<feature type="region of interest" description="Disordered" evidence="1">
    <location>
        <begin position="1"/>
        <end position="32"/>
    </location>
</feature>
<sequence>MAKDDVSQLAQGSSSAFNKRKQQKQVGKIGKEQAEQPTFHNFGFNQPFYSVASSMLLPSKV</sequence>
<dbReference type="KEGG" id="egl:EGR_05420"/>
<organism evidence="2 3">
    <name type="scientific">Echinococcus granulosus</name>
    <name type="common">Hydatid tapeworm</name>
    <dbReference type="NCBI Taxonomy" id="6210"/>
    <lineage>
        <taxon>Eukaryota</taxon>
        <taxon>Metazoa</taxon>
        <taxon>Spiralia</taxon>
        <taxon>Lophotrochozoa</taxon>
        <taxon>Platyhelminthes</taxon>
        <taxon>Cestoda</taxon>
        <taxon>Eucestoda</taxon>
        <taxon>Cyclophyllidea</taxon>
        <taxon>Taeniidae</taxon>
        <taxon>Echinococcus</taxon>
        <taxon>Echinococcus granulosus group</taxon>
    </lineage>
</organism>
<comment type="caution">
    <text evidence="2">The sequence shown here is derived from an EMBL/GenBank/DDBJ whole genome shotgun (WGS) entry which is preliminary data.</text>
</comment>
<feature type="compositionally biased region" description="Polar residues" evidence="1">
    <location>
        <begin position="8"/>
        <end position="17"/>
    </location>
</feature>
<evidence type="ECO:0000256" key="1">
    <source>
        <dbReference type="SAM" id="MobiDB-lite"/>
    </source>
</evidence>
<evidence type="ECO:0000313" key="2">
    <source>
        <dbReference type="EMBL" id="EUB59658.1"/>
    </source>
</evidence>
<dbReference type="Proteomes" id="UP000019149">
    <property type="component" value="Unassembled WGS sequence"/>
</dbReference>
<dbReference type="CTD" id="36341135"/>
<dbReference type="RefSeq" id="XP_024350854.1">
    <property type="nucleotide sequence ID" value="XM_024494669.1"/>
</dbReference>
<reference evidence="2 3" key="1">
    <citation type="journal article" date="2013" name="Nat. Genet.">
        <title>The genome of the hydatid tapeworm Echinococcus granulosus.</title>
        <authorList>
            <person name="Zheng H."/>
            <person name="Zhang W."/>
            <person name="Zhang L."/>
            <person name="Zhang Z."/>
            <person name="Li J."/>
            <person name="Lu G."/>
            <person name="Zhu Y."/>
            <person name="Wang Y."/>
            <person name="Huang Y."/>
            <person name="Liu J."/>
            <person name="Kang H."/>
            <person name="Chen J."/>
            <person name="Wang L."/>
            <person name="Chen A."/>
            <person name="Yu S."/>
            <person name="Gao Z."/>
            <person name="Jin L."/>
            <person name="Gu W."/>
            <person name="Wang Z."/>
            <person name="Zhao L."/>
            <person name="Shi B."/>
            <person name="Wen H."/>
            <person name="Lin R."/>
            <person name="Jones M.K."/>
            <person name="Brejova B."/>
            <person name="Vinar T."/>
            <person name="Zhao G."/>
            <person name="McManus D.P."/>
            <person name="Chen Z."/>
            <person name="Zhou Y."/>
            <person name="Wang S."/>
        </authorList>
    </citation>
    <scope>NUCLEOTIDE SEQUENCE [LARGE SCALE GENOMIC DNA]</scope>
</reference>
<dbReference type="GeneID" id="36341135"/>
<dbReference type="AlphaFoldDB" id="W6UEY8"/>
<evidence type="ECO:0000313" key="3">
    <source>
        <dbReference type="Proteomes" id="UP000019149"/>
    </source>
</evidence>
<protein>
    <submittedName>
        <fullName evidence="2">Uncharacterized protein</fullName>
    </submittedName>
</protein>
<proteinExistence type="predicted"/>